<name>A0A838BSU1_9HYPH</name>
<dbReference type="InterPro" id="IPR002104">
    <property type="entry name" value="Integrase_catalytic"/>
</dbReference>
<dbReference type="InterPro" id="IPR013762">
    <property type="entry name" value="Integrase-like_cat_sf"/>
</dbReference>
<dbReference type="RefSeq" id="WP_181053783.1">
    <property type="nucleotide sequence ID" value="NZ_JACDXJ010000001.1"/>
</dbReference>
<feature type="domain" description="Tyr recombinase" evidence="2">
    <location>
        <begin position="83"/>
        <end position="132"/>
    </location>
</feature>
<accession>A0A838BSU1</accession>
<dbReference type="Pfam" id="PF00589">
    <property type="entry name" value="Phage_integrase"/>
    <property type="match status" value="1"/>
</dbReference>
<evidence type="ECO:0000313" key="3">
    <source>
        <dbReference type="EMBL" id="MBA1158380.1"/>
    </source>
</evidence>
<dbReference type="InterPro" id="IPR011010">
    <property type="entry name" value="DNA_brk_join_enz"/>
</dbReference>
<dbReference type="GO" id="GO:0015074">
    <property type="term" value="P:DNA integration"/>
    <property type="evidence" value="ECO:0007669"/>
    <property type="project" value="InterPro"/>
</dbReference>
<evidence type="ECO:0000256" key="1">
    <source>
        <dbReference type="ARBA" id="ARBA00023172"/>
    </source>
</evidence>
<sequence>MPPSIASRSGAVLSASLLKGQGRSYIDLENGVFYRLAEGQRDTNKRQSSVRLPPRLIAHICRWQARGIIATHVGEWDGVPVKSVKVAWARALKLAKISKKAPPHTLRHTAATWLMQQGVDKWEAAGFLGMSTVVLERTYGKHHPDFMAEAASATTWKRRKSLPQNLRCARLNSIKRPILR</sequence>
<dbReference type="GO" id="GO:0003677">
    <property type="term" value="F:DNA binding"/>
    <property type="evidence" value="ECO:0007669"/>
    <property type="project" value="InterPro"/>
</dbReference>
<keyword evidence="1" id="KW-0233">DNA recombination</keyword>
<dbReference type="GO" id="GO:0006310">
    <property type="term" value="P:DNA recombination"/>
    <property type="evidence" value="ECO:0007669"/>
    <property type="project" value="UniProtKB-KW"/>
</dbReference>
<protein>
    <submittedName>
        <fullName evidence="3">Tyrosine-type recombinase/integrase</fullName>
    </submittedName>
</protein>
<comment type="caution">
    <text evidence="3">The sequence shown here is derived from an EMBL/GenBank/DDBJ whole genome shotgun (WGS) entry which is preliminary data.</text>
</comment>
<reference evidence="3 4" key="1">
    <citation type="submission" date="2020-07" db="EMBL/GenBank/DDBJ databases">
        <title>Draft genome and description of Microvirga mediterraneensis Marseille-Q2068 sp. nov.</title>
        <authorList>
            <person name="Boxberger M."/>
        </authorList>
    </citation>
    <scope>NUCLEOTIDE SEQUENCE [LARGE SCALE GENOMIC DNA]</scope>
    <source>
        <strain evidence="3 4">Marseille-Q2068</strain>
    </source>
</reference>
<gene>
    <name evidence="3" type="ORF">H0S73_19945</name>
</gene>
<dbReference type="Gene3D" id="1.10.443.10">
    <property type="entry name" value="Intergrase catalytic core"/>
    <property type="match status" value="1"/>
</dbReference>
<dbReference type="EMBL" id="JACDXJ010000001">
    <property type="protein sequence ID" value="MBA1158380.1"/>
    <property type="molecule type" value="Genomic_DNA"/>
</dbReference>
<dbReference type="Proteomes" id="UP000572984">
    <property type="component" value="Unassembled WGS sequence"/>
</dbReference>
<dbReference type="AlphaFoldDB" id="A0A838BSU1"/>
<evidence type="ECO:0000313" key="4">
    <source>
        <dbReference type="Proteomes" id="UP000572984"/>
    </source>
</evidence>
<keyword evidence="4" id="KW-1185">Reference proteome</keyword>
<proteinExistence type="predicted"/>
<organism evidence="3 4">
    <name type="scientific">Microvirga mediterraneensis</name>
    <dbReference type="NCBI Taxonomy" id="2754695"/>
    <lineage>
        <taxon>Bacteria</taxon>
        <taxon>Pseudomonadati</taxon>
        <taxon>Pseudomonadota</taxon>
        <taxon>Alphaproteobacteria</taxon>
        <taxon>Hyphomicrobiales</taxon>
        <taxon>Methylobacteriaceae</taxon>
        <taxon>Microvirga</taxon>
    </lineage>
</organism>
<dbReference type="SUPFAM" id="SSF56349">
    <property type="entry name" value="DNA breaking-rejoining enzymes"/>
    <property type="match status" value="1"/>
</dbReference>
<evidence type="ECO:0000259" key="2">
    <source>
        <dbReference type="Pfam" id="PF00589"/>
    </source>
</evidence>